<comment type="caution">
    <text evidence="1">The sequence shown here is derived from an EMBL/GenBank/DDBJ whole genome shotgun (WGS) entry which is preliminary data.</text>
</comment>
<organism evidence="1 2">
    <name type="scientific">Enterococcus caccae ATCC BAA-1240</name>
    <dbReference type="NCBI Taxonomy" id="1158612"/>
    <lineage>
        <taxon>Bacteria</taxon>
        <taxon>Bacillati</taxon>
        <taxon>Bacillota</taxon>
        <taxon>Bacilli</taxon>
        <taxon>Lactobacillales</taxon>
        <taxon>Enterococcaceae</taxon>
        <taxon>Enterococcus</taxon>
    </lineage>
</organism>
<keyword evidence="2" id="KW-1185">Reference proteome</keyword>
<sequence length="136" mass="15522">MANTAPTNHLPNEYLFTQSIVKIEELFNDERDFIVTGIQPAYKYDENNQKTDTVEAMKVTLMCIQDRHEYGQTKAGKQIDNIEFKPFNVKLQNLKFDVPKRTLVKVDPAKVVKATTYQSGVSIVLTDLNVIQNANK</sequence>
<dbReference type="AlphaFoldDB" id="R3TU25"/>
<accession>R3TU25</accession>
<gene>
    <name evidence="1" type="ORF">UC7_01865</name>
</gene>
<dbReference type="PATRIC" id="fig|1158612.3.peg.1840"/>
<name>R3TU25_9ENTE</name>
<protein>
    <submittedName>
        <fullName evidence="1">Uncharacterized protein</fullName>
    </submittedName>
</protein>
<dbReference type="EMBL" id="AJAU01000018">
    <property type="protein sequence ID" value="EOL45059.1"/>
    <property type="molecule type" value="Genomic_DNA"/>
</dbReference>
<evidence type="ECO:0000313" key="2">
    <source>
        <dbReference type="Proteomes" id="UP000013840"/>
    </source>
</evidence>
<reference evidence="1 2" key="1">
    <citation type="submission" date="2013-02" db="EMBL/GenBank/DDBJ databases">
        <title>The Genome Sequence of Enterococcus caccae BAA-1240.</title>
        <authorList>
            <consortium name="The Broad Institute Genome Sequencing Platform"/>
            <consortium name="The Broad Institute Genome Sequencing Center for Infectious Disease"/>
            <person name="Earl A.M."/>
            <person name="Gilmore M.S."/>
            <person name="Lebreton F."/>
            <person name="Walker B."/>
            <person name="Young S.K."/>
            <person name="Zeng Q."/>
            <person name="Gargeya S."/>
            <person name="Fitzgerald M."/>
            <person name="Haas B."/>
            <person name="Abouelleil A."/>
            <person name="Alvarado L."/>
            <person name="Arachchi H.M."/>
            <person name="Berlin A.M."/>
            <person name="Chapman S.B."/>
            <person name="Dewar J."/>
            <person name="Goldberg J."/>
            <person name="Griggs A."/>
            <person name="Gujja S."/>
            <person name="Hansen M."/>
            <person name="Howarth C."/>
            <person name="Imamovic A."/>
            <person name="Larimer J."/>
            <person name="McCowan C."/>
            <person name="Murphy C."/>
            <person name="Neiman D."/>
            <person name="Pearson M."/>
            <person name="Priest M."/>
            <person name="Roberts A."/>
            <person name="Saif S."/>
            <person name="Shea T."/>
            <person name="Sisk P."/>
            <person name="Sykes S."/>
            <person name="Wortman J."/>
            <person name="Nusbaum C."/>
            <person name="Birren B."/>
        </authorList>
    </citation>
    <scope>NUCLEOTIDE SEQUENCE [LARGE SCALE GENOMIC DNA]</scope>
    <source>
        <strain evidence="1 2">ATCC BAA-1240</strain>
    </source>
</reference>
<dbReference type="Proteomes" id="UP000013840">
    <property type="component" value="Unassembled WGS sequence"/>
</dbReference>
<evidence type="ECO:0000313" key="1">
    <source>
        <dbReference type="EMBL" id="EOL45059.1"/>
    </source>
</evidence>
<dbReference type="RefSeq" id="WP_010771975.1">
    <property type="nucleotide sequence ID" value="NZ_KB946334.1"/>
</dbReference>
<proteinExistence type="predicted"/>
<dbReference type="STRING" id="317735.RU98_GL001210"/>